<evidence type="ECO:0000256" key="1">
    <source>
        <dbReference type="ARBA" id="ARBA00009063"/>
    </source>
</evidence>
<evidence type="ECO:0000313" key="5">
    <source>
        <dbReference type="EMBL" id="CAB3408205.1"/>
    </source>
</evidence>
<dbReference type="GO" id="GO:0005484">
    <property type="term" value="F:SNAP receptor activity"/>
    <property type="evidence" value="ECO:0007669"/>
    <property type="project" value="TreeGrafter"/>
</dbReference>
<dbReference type="GO" id="GO:0008021">
    <property type="term" value="C:synaptic vesicle"/>
    <property type="evidence" value="ECO:0007669"/>
    <property type="project" value="TreeGrafter"/>
</dbReference>
<evidence type="ECO:0000256" key="2">
    <source>
        <dbReference type="SAM" id="Coils"/>
    </source>
</evidence>
<name>A0A8S1FAP7_9PELO</name>
<feature type="transmembrane region" description="Helical" evidence="3">
    <location>
        <begin position="225"/>
        <end position="245"/>
    </location>
</feature>
<dbReference type="Pfam" id="PF05739">
    <property type="entry name" value="SNARE"/>
    <property type="match status" value="1"/>
</dbReference>
<dbReference type="OrthoDB" id="75754at2759"/>
<dbReference type="InterPro" id="IPR010989">
    <property type="entry name" value="SNARE"/>
</dbReference>
<dbReference type="SUPFAM" id="SSF47661">
    <property type="entry name" value="t-snare proteins"/>
    <property type="match status" value="1"/>
</dbReference>
<reference evidence="5 6" key="1">
    <citation type="submission" date="2020-04" db="EMBL/GenBank/DDBJ databases">
        <authorList>
            <person name="Laetsch R D."/>
            <person name="Stevens L."/>
            <person name="Kumar S."/>
            <person name="Blaxter L. M."/>
        </authorList>
    </citation>
    <scope>NUCLEOTIDE SEQUENCE [LARGE SCALE GENOMIC DNA]</scope>
</reference>
<dbReference type="PANTHER" id="PTHR19957:SF417">
    <property type="entry name" value="T-SNARE COILED-COIL HOMOLOGY DOMAIN-CONTAINING PROTEIN"/>
    <property type="match status" value="1"/>
</dbReference>
<dbReference type="GO" id="GO:0006906">
    <property type="term" value="P:vesicle fusion"/>
    <property type="evidence" value="ECO:0007669"/>
    <property type="project" value="TreeGrafter"/>
</dbReference>
<keyword evidence="3" id="KW-0812">Transmembrane</keyword>
<dbReference type="Gene3D" id="1.20.5.110">
    <property type="match status" value="1"/>
</dbReference>
<proteinExistence type="inferred from homology"/>
<keyword evidence="3" id="KW-1133">Transmembrane helix</keyword>
<dbReference type="SMART" id="SM00397">
    <property type="entry name" value="t_SNARE"/>
    <property type="match status" value="1"/>
</dbReference>
<dbReference type="Proteomes" id="UP000494206">
    <property type="component" value="Unassembled WGS sequence"/>
</dbReference>
<comment type="similarity">
    <text evidence="1">Belongs to the syntaxin family.</text>
</comment>
<dbReference type="InterPro" id="IPR000727">
    <property type="entry name" value="T_SNARE_dom"/>
</dbReference>
<dbReference type="PROSITE" id="PS50192">
    <property type="entry name" value="T_SNARE"/>
    <property type="match status" value="1"/>
</dbReference>
<keyword evidence="2" id="KW-0175">Coiled coil</keyword>
<protein>
    <recommendedName>
        <fullName evidence="4">t-SNARE coiled-coil homology domain-containing protein</fullName>
    </recommendedName>
</protein>
<organism evidence="5 6">
    <name type="scientific">Caenorhabditis bovis</name>
    <dbReference type="NCBI Taxonomy" id="2654633"/>
    <lineage>
        <taxon>Eukaryota</taxon>
        <taxon>Metazoa</taxon>
        <taxon>Ecdysozoa</taxon>
        <taxon>Nematoda</taxon>
        <taxon>Chromadorea</taxon>
        <taxon>Rhabditida</taxon>
        <taxon>Rhabditina</taxon>
        <taxon>Rhabditomorpha</taxon>
        <taxon>Rhabditoidea</taxon>
        <taxon>Rhabditidae</taxon>
        <taxon>Peloderinae</taxon>
        <taxon>Caenorhabditis</taxon>
    </lineage>
</organism>
<dbReference type="GO" id="GO:0006886">
    <property type="term" value="P:intracellular protein transport"/>
    <property type="evidence" value="ECO:0007669"/>
    <property type="project" value="TreeGrafter"/>
</dbReference>
<sequence>MVLVIDRYERMASSKLVELKKLQRIALDGGPRDNRQLRITITQYEEQLMQGLEQILQLRTDIDPTNFEAFDLKIEPIRRQIQTSVKVNRSLPQLQTSSSFYEADEENPYEVEAQRHLQESARRENEMRQLAEDARMKAEGTKKIQKEMEDLEQIFAELAKIVHEQHDAVDSIEEQVERATEDVKRGNDQLKKAVKSKAAKTPIVAGVVGGLALGGPVGLAAGSGLAGIAAGVGGIFAGIYTGRIFKRAATQE</sequence>
<feature type="domain" description="T-SNARE coiled-coil homology" evidence="4">
    <location>
        <begin position="131"/>
        <end position="193"/>
    </location>
</feature>
<keyword evidence="6" id="KW-1185">Reference proteome</keyword>
<feature type="coiled-coil region" evidence="2">
    <location>
        <begin position="113"/>
        <end position="189"/>
    </location>
</feature>
<dbReference type="GO" id="GO:0000149">
    <property type="term" value="F:SNARE binding"/>
    <property type="evidence" value="ECO:0007669"/>
    <property type="project" value="TreeGrafter"/>
</dbReference>
<dbReference type="AlphaFoldDB" id="A0A8S1FAP7"/>
<evidence type="ECO:0000256" key="3">
    <source>
        <dbReference type="SAM" id="Phobius"/>
    </source>
</evidence>
<gene>
    <name evidence="5" type="ORF">CBOVIS_LOCUS10012</name>
</gene>
<dbReference type="InterPro" id="IPR045242">
    <property type="entry name" value="Syntaxin"/>
</dbReference>
<keyword evidence="3" id="KW-0472">Membrane</keyword>
<dbReference type="PANTHER" id="PTHR19957">
    <property type="entry name" value="SYNTAXIN"/>
    <property type="match status" value="1"/>
</dbReference>
<dbReference type="GO" id="GO:0031201">
    <property type="term" value="C:SNARE complex"/>
    <property type="evidence" value="ECO:0007669"/>
    <property type="project" value="TreeGrafter"/>
</dbReference>
<comment type="caution">
    <text evidence="5">The sequence shown here is derived from an EMBL/GenBank/DDBJ whole genome shotgun (WGS) entry which is preliminary data.</text>
</comment>
<dbReference type="InterPro" id="IPR059001">
    <property type="entry name" value="STX17_N"/>
</dbReference>
<evidence type="ECO:0000259" key="4">
    <source>
        <dbReference type="PROSITE" id="PS50192"/>
    </source>
</evidence>
<dbReference type="GO" id="GO:0048278">
    <property type="term" value="P:vesicle docking"/>
    <property type="evidence" value="ECO:0007669"/>
    <property type="project" value="TreeGrafter"/>
</dbReference>
<evidence type="ECO:0000313" key="6">
    <source>
        <dbReference type="Proteomes" id="UP000494206"/>
    </source>
</evidence>
<dbReference type="Pfam" id="PF26585">
    <property type="entry name" value="STX17_N"/>
    <property type="match status" value="1"/>
</dbReference>
<dbReference type="EMBL" id="CADEPM010000007">
    <property type="protein sequence ID" value="CAB3408205.1"/>
    <property type="molecule type" value="Genomic_DNA"/>
</dbReference>
<accession>A0A8S1FAP7</accession>